<dbReference type="NCBIfam" id="NF002320">
    <property type="entry name" value="PRK01259.1"/>
    <property type="match status" value="1"/>
</dbReference>
<feature type="binding site" evidence="9">
    <location>
        <position position="194"/>
    </location>
    <ligand>
        <name>D-ribose 5-phosphate</name>
        <dbReference type="ChEBI" id="CHEBI:78346"/>
    </ligand>
</feature>
<keyword evidence="1 9" id="KW-0808">Transferase</keyword>
<feature type="binding site" evidence="9">
    <location>
        <position position="218"/>
    </location>
    <ligand>
        <name>D-ribose 5-phosphate</name>
        <dbReference type="ChEBI" id="CHEBI:78346"/>
    </ligand>
</feature>
<dbReference type="Pfam" id="PF13793">
    <property type="entry name" value="Pribosyltran_N"/>
    <property type="match status" value="1"/>
</dbReference>
<gene>
    <name evidence="9" type="primary">prs</name>
    <name evidence="11" type="ORF">WNY59_08010</name>
</gene>
<feature type="binding site" evidence="9">
    <location>
        <begin position="93"/>
        <end position="94"/>
    </location>
    <ligand>
        <name>ATP</name>
        <dbReference type="ChEBI" id="CHEBI:30616"/>
    </ligand>
</feature>
<evidence type="ECO:0000256" key="3">
    <source>
        <dbReference type="ARBA" id="ARBA00022727"/>
    </source>
</evidence>
<comment type="function">
    <text evidence="9">Involved in the biosynthesis of the central metabolite phospho-alpha-D-ribosyl-1-pyrophosphate (PRPP) via the transfer of pyrophosphoryl group from ATP to 1-hydroxyl of ribose-5-phosphate (Rib-5-P).</text>
</comment>
<accession>A0ABU9T6Q5</accession>
<dbReference type="EC" id="2.7.6.1" evidence="9"/>
<dbReference type="CDD" id="cd06223">
    <property type="entry name" value="PRTases_typeI"/>
    <property type="match status" value="1"/>
</dbReference>
<dbReference type="Gene3D" id="3.40.50.2020">
    <property type="match status" value="2"/>
</dbReference>
<keyword evidence="2 9" id="KW-0479">Metal-binding</keyword>
<feature type="binding site" evidence="9">
    <location>
        <position position="168"/>
    </location>
    <ligand>
        <name>Mg(2+)</name>
        <dbReference type="ChEBI" id="CHEBI:18420"/>
    </ligand>
</feature>
<dbReference type="InterPro" id="IPR005946">
    <property type="entry name" value="Rib-P_diPkinase"/>
</dbReference>
<dbReference type="SMART" id="SM01400">
    <property type="entry name" value="Pribosyltran_N"/>
    <property type="match status" value="1"/>
</dbReference>
<evidence type="ECO:0000256" key="1">
    <source>
        <dbReference type="ARBA" id="ARBA00022679"/>
    </source>
</evidence>
<evidence type="ECO:0000313" key="11">
    <source>
        <dbReference type="EMBL" id="MEM5501530.1"/>
    </source>
</evidence>
<evidence type="ECO:0000256" key="2">
    <source>
        <dbReference type="ARBA" id="ARBA00022723"/>
    </source>
</evidence>
<feature type="active site" evidence="9">
    <location>
        <position position="192"/>
    </location>
</feature>
<keyword evidence="3 9" id="KW-0545">Nucleotide biosynthesis</keyword>
<evidence type="ECO:0000256" key="9">
    <source>
        <dbReference type="HAMAP-Rule" id="MF_00583"/>
    </source>
</evidence>
<dbReference type="HAMAP" id="MF_00583_B">
    <property type="entry name" value="RibP_PPkinase_B"/>
    <property type="match status" value="1"/>
</dbReference>
<keyword evidence="6 9" id="KW-0067">ATP-binding</keyword>
<dbReference type="PANTHER" id="PTHR10210">
    <property type="entry name" value="RIBOSE-PHOSPHATE DIPHOSPHOKINASE FAMILY MEMBER"/>
    <property type="match status" value="1"/>
</dbReference>
<sequence length="312" mass="33993">MKLFAGNSNRQLAESVAKYLGVSVGRANVRRFADDEIFVEIQENVRGEDIFIIQSTSRPANDHLMELLILIDAFRRSSARRITAVLPYFGYARQDRRAQGRTPISAKLVANLITEAGADRVLTLDLHAGQIQGFFDIPTDNLYAVPVMARDIKAKYKNLNDVMIVSPDVGGVVRARSLAKRLDDTLLAIVDKRRDRPGESEVMNVIGDVSGKDCFLIDDIIDSGGTLCNAAEALLKDGAKSVTAYITHGVLSGAAVERITNSKLKELVITDSIQPSPEVAAADKIRVISITDLIGEAIARTAHEQSVSSLFD</sequence>
<dbReference type="EMBL" id="JBBMQO010000004">
    <property type="protein sequence ID" value="MEM5501530.1"/>
    <property type="molecule type" value="Genomic_DNA"/>
</dbReference>
<name>A0ABU9T6Q5_9HYPH</name>
<dbReference type="InterPro" id="IPR029099">
    <property type="entry name" value="Pribosyltran_N"/>
</dbReference>
<comment type="cofactor">
    <cofactor evidence="9">
        <name>Mg(2+)</name>
        <dbReference type="ChEBI" id="CHEBI:18420"/>
    </cofactor>
    <text evidence="9">Binds 2 Mg(2+) ions per subunit.</text>
</comment>
<keyword evidence="12" id="KW-1185">Reference proteome</keyword>
<keyword evidence="9" id="KW-0963">Cytoplasm</keyword>
<keyword evidence="4 9" id="KW-0547">Nucleotide-binding</keyword>
<comment type="caution">
    <text evidence="11">The sequence shown here is derived from an EMBL/GenBank/DDBJ whole genome shotgun (WGS) entry which is preliminary data.</text>
</comment>
<evidence type="ECO:0000256" key="6">
    <source>
        <dbReference type="ARBA" id="ARBA00022840"/>
    </source>
</evidence>
<reference evidence="11 12" key="1">
    <citation type="submission" date="2024-03" db="EMBL/GenBank/DDBJ databases">
        <title>Community enrichment and isolation of bacterial strains for fucoidan degradation.</title>
        <authorList>
            <person name="Sichert A."/>
        </authorList>
    </citation>
    <scope>NUCLEOTIDE SEQUENCE [LARGE SCALE GENOMIC DNA]</scope>
    <source>
        <strain evidence="11 12">AS62</strain>
    </source>
</reference>
<dbReference type="InterPro" id="IPR029057">
    <property type="entry name" value="PRTase-like"/>
</dbReference>
<evidence type="ECO:0000256" key="7">
    <source>
        <dbReference type="ARBA" id="ARBA00022842"/>
    </source>
</evidence>
<comment type="subcellular location">
    <subcellularLocation>
        <location evidence="9">Cytoplasm</location>
    </subcellularLocation>
</comment>
<keyword evidence="5 9" id="KW-0418">Kinase</keyword>
<organism evidence="11 12">
    <name type="scientific">Ahrensia kielensis</name>
    <dbReference type="NCBI Taxonomy" id="76980"/>
    <lineage>
        <taxon>Bacteria</taxon>
        <taxon>Pseudomonadati</taxon>
        <taxon>Pseudomonadota</taxon>
        <taxon>Alphaproteobacteria</taxon>
        <taxon>Hyphomicrobiales</taxon>
        <taxon>Ahrensiaceae</taxon>
        <taxon>Ahrensia</taxon>
    </lineage>
</organism>
<feature type="binding site" evidence="9">
    <location>
        <begin position="222"/>
        <end position="226"/>
    </location>
    <ligand>
        <name>D-ribose 5-phosphate</name>
        <dbReference type="ChEBI" id="CHEBI:78346"/>
    </ligand>
</feature>
<feature type="domain" description="Ribose-phosphate pyrophosphokinase N-terminal" evidence="10">
    <location>
        <begin position="1"/>
        <end position="117"/>
    </location>
</feature>
<dbReference type="InterPro" id="IPR000842">
    <property type="entry name" value="PRib_PP_synth_CS"/>
</dbReference>
<keyword evidence="7 9" id="KW-0460">Magnesium</keyword>
<dbReference type="Pfam" id="PF14572">
    <property type="entry name" value="Pribosyl_synth"/>
    <property type="match status" value="1"/>
</dbReference>
<dbReference type="RefSeq" id="WP_018690060.1">
    <property type="nucleotide sequence ID" value="NZ_JBBMQO010000004.1"/>
</dbReference>
<dbReference type="NCBIfam" id="TIGR01251">
    <property type="entry name" value="ribP_PPkin"/>
    <property type="match status" value="1"/>
</dbReference>
<comment type="subunit">
    <text evidence="9">Homohexamer.</text>
</comment>
<feature type="binding site" evidence="9">
    <location>
        <begin position="34"/>
        <end position="36"/>
    </location>
    <ligand>
        <name>ATP</name>
        <dbReference type="ChEBI" id="CHEBI:30616"/>
    </ligand>
</feature>
<dbReference type="GO" id="GO:0004749">
    <property type="term" value="F:ribose phosphate diphosphokinase activity"/>
    <property type="evidence" value="ECO:0007669"/>
    <property type="project" value="UniProtKB-EC"/>
</dbReference>
<dbReference type="SUPFAM" id="SSF53271">
    <property type="entry name" value="PRTase-like"/>
    <property type="match status" value="1"/>
</dbReference>
<evidence type="ECO:0000256" key="8">
    <source>
        <dbReference type="ARBA" id="ARBA00049535"/>
    </source>
</evidence>
<feature type="binding site" evidence="9">
    <location>
        <position position="127"/>
    </location>
    <ligand>
        <name>Mg(2+)</name>
        <dbReference type="ChEBI" id="CHEBI:18420"/>
    </ligand>
</feature>
<dbReference type="PROSITE" id="PS00114">
    <property type="entry name" value="PRPP_SYNTHASE"/>
    <property type="match status" value="1"/>
</dbReference>
<dbReference type="InterPro" id="IPR000836">
    <property type="entry name" value="PRTase_dom"/>
</dbReference>
<evidence type="ECO:0000259" key="10">
    <source>
        <dbReference type="Pfam" id="PF13793"/>
    </source>
</evidence>
<evidence type="ECO:0000256" key="4">
    <source>
        <dbReference type="ARBA" id="ARBA00022741"/>
    </source>
</evidence>
<dbReference type="InterPro" id="IPR037515">
    <property type="entry name" value="Rib-P_diPkinase_bac"/>
</dbReference>
<protein>
    <recommendedName>
        <fullName evidence="9">Ribose-phosphate pyrophosphokinase</fullName>
        <shortName evidence="9">RPPK</shortName>
        <ecNumber evidence="9">2.7.6.1</ecNumber>
    </recommendedName>
    <alternativeName>
        <fullName evidence="9">5-phospho-D-ribosyl alpha-1-diphosphate synthase</fullName>
    </alternativeName>
    <alternativeName>
        <fullName evidence="9">Phosphoribosyl diphosphate synthase</fullName>
    </alternativeName>
    <alternativeName>
        <fullName evidence="9">Phosphoribosyl pyrophosphate synthase</fullName>
        <shortName evidence="9">P-Rib-PP synthase</shortName>
        <shortName evidence="9">PRPP synthase</shortName>
        <shortName evidence="9">PRPPase</shortName>
    </alternativeName>
</protein>
<dbReference type="Proteomes" id="UP001477870">
    <property type="component" value="Unassembled WGS sequence"/>
</dbReference>
<evidence type="ECO:0000256" key="5">
    <source>
        <dbReference type="ARBA" id="ARBA00022777"/>
    </source>
</evidence>
<dbReference type="PANTHER" id="PTHR10210:SF41">
    <property type="entry name" value="RIBOSE-PHOSPHATE PYROPHOSPHOKINASE 1, CHLOROPLASTIC"/>
    <property type="match status" value="1"/>
</dbReference>
<proteinExistence type="inferred from homology"/>
<evidence type="ECO:0000313" key="12">
    <source>
        <dbReference type="Proteomes" id="UP001477870"/>
    </source>
</evidence>
<comment type="catalytic activity">
    <reaction evidence="8 9">
        <text>D-ribose 5-phosphate + ATP = 5-phospho-alpha-D-ribose 1-diphosphate + AMP + H(+)</text>
        <dbReference type="Rhea" id="RHEA:15609"/>
        <dbReference type="ChEBI" id="CHEBI:15378"/>
        <dbReference type="ChEBI" id="CHEBI:30616"/>
        <dbReference type="ChEBI" id="CHEBI:58017"/>
        <dbReference type="ChEBI" id="CHEBI:78346"/>
        <dbReference type="ChEBI" id="CHEBI:456215"/>
        <dbReference type="EC" id="2.7.6.1"/>
    </reaction>
</comment>
<comment type="pathway">
    <text evidence="9">Metabolic intermediate biosynthesis; 5-phospho-alpha-D-ribose 1-diphosphate biosynthesis; 5-phospho-alpha-D-ribose 1-diphosphate from D-ribose 5-phosphate (route I): step 1/1.</text>
</comment>
<comment type="similarity">
    <text evidence="9">Belongs to the ribose-phosphate pyrophosphokinase family. Class I subfamily.</text>
</comment>